<dbReference type="GO" id="GO:0005886">
    <property type="term" value="C:plasma membrane"/>
    <property type="evidence" value="ECO:0007669"/>
    <property type="project" value="UniProtKB-SubCell"/>
</dbReference>
<dbReference type="Proteomes" id="UP001140949">
    <property type="component" value="Unassembled WGS sequence"/>
</dbReference>
<comment type="subcellular location">
    <subcellularLocation>
        <location evidence="1">Cell membrane</location>
        <topology evidence="1">Single-pass membrane protein</topology>
    </subcellularLocation>
</comment>
<accession>A0AAX6GRK0</accession>
<protein>
    <submittedName>
        <fullName evidence="10">Proton pump-interactor 1</fullName>
    </submittedName>
</protein>
<keyword evidence="11" id="KW-1185">Reference proteome</keyword>
<feature type="region of interest" description="Disordered" evidence="9">
    <location>
        <begin position="1"/>
        <end position="53"/>
    </location>
</feature>
<evidence type="ECO:0000256" key="6">
    <source>
        <dbReference type="ARBA" id="ARBA00023136"/>
    </source>
</evidence>
<dbReference type="PANTHER" id="PTHR32219:SF2">
    <property type="entry name" value="PROTON PUMP-INTERACTOR 1"/>
    <property type="match status" value="1"/>
</dbReference>
<name>A0AAX6GRK0_IRIPA</name>
<comment type="similarity">
    <text evidence="7">Belongs to the plant Proton pump-interactor protein family.</text>
</comment>
<feature type="compositionally biased region" description="Basic and acidic residues" evidence="9">
    <location>
        <begin position="455"/>
        <end position="507"/>
    </location>
</feature>
<proteinExistence type="inferred from homology"/>
<dbReference type="AlphaFoldDB" id="A0AAX6GRK0"/>
<evidence type="ECO:0000313" key="11">
    <source>
        <dbReference type="Proteomes" id="UP001140949"/>
    </source>
</evidence>
<evidence type="ECO:0000256" key="2">
    <source>
        <dbReference type="ARBA" id="ARBA00022475"/>
    </source>
</evidence>
<feature type="region of interest" description="Disordered" evidence="9">
    <location>
        <begin position="443"/>
        <end position="542"/>
    </location>
</feature>
<feature type="coiled-coil region" evidence="8">
    <location>
        <begin position="202"/>
        <end position="232"/>
    </location>
</feature>
<dbReference type="EMBL" id="JANAVB010017194">
    <property type="protein sequence ID" value="KAJ6830945.1"/>
    <property type="molecule type" value="Genomic_DNA"/>
</dbReference>
<evidence type="ECO:0000256" key="9">
    <source>
        <dbReference type="SAM" id="MobiDB-lite"/>
    </source>
</evidence>
<evidence type="ECO:0000256" key="1">
    <source>
        <dbReference type="ARBA" id="ARBA00004162"/>
    </source>
</evidence>
<evidence type="ECO:0000256" key="8">
    <source>
        <dbReference type="SAM" id="Coils"/>
    </source>
</evidence>
<reference evidence="10" key="1">
    <citation type="journal article" date="2023" name="GigaByte">
        <title>Genome assembly of the bearded iris, Iris pallida Lam.</title>
        <authorList>
            <person name="Bruccoleri R.E."/>
            <person name="Oakeley E.J."/>
            <person name="Faust A.M.E."/>
            <person name="Altorfer M."/>
            <person name="Dessus-Babus S."/>
            <person name="Burckhardt D."/>
            <person name="Oertli M."/>
            <person name="Naumann U."/>
            <person name="Petersen F."/>
            <person name="Wong J."/>
        </authorList>
    </citation>
    <scope>NUCLEOTIDE SEQUENCE</scope>
    <source>
        <strain evidence="10">GSM-AAB239-AS_SAM_17_03QT</strain>
    </source>
</reference>
<gene>
    <name evidence="10" type="ORF">M6B38_351640</name>
</gene>
<comment type="caution">
    <text evidence="10">The sequence shown here is derived from an EMBL/GenBank/DDBJ whole genome shotgun (WGS) entry which is preliminary data.</text>
</comment>
<sequence>MGMEIPGVDTTTKQVDIKEGDASFLPEMDGKTLSDPGMKYEEPTKTGKVESVNGTDGEVKEAGHATNANLPKDVVDEWPEPKQIHTFYLVRFRSYEDPQLKAKIEQADKEVHHKNQARFQITEALKAKRAERSILKSQLQPFLTEIKKYKTVMDEKRKEREPLQAALGQLRTANTAAREKGMGLCSSEQDLNDLIQSLHYRIQHESNTLNEEKQLLKDIKQLEATREKVIANAATKAKIQDSKGQKDAIQDQVKLISADMDGVRKEREAIWGQINQVDEKLKVVDDAISSLEEELRSISERRDKAFETLNALRRVRDEANACFYQNRSLLNLAKDLAAKKDTKALEELSQSEVDKFIKEYSSDKAIRVDYERRILSSLNSRQLSRDGRMRNPDEKPIVVELPPAMKLEAAPLKVTPKQVMEVVKPPVPVDTVSTKKVQVDELTKSIEADNGGQVKESEDVGKTREDQPSSKSKEIDPAKLKEMKREEEIAKAKLAMERKKKMAEKSAAKAVARAQKEAEKKLKASINSTKRKRELKRRQEQQ</sequence>
<keyword evidence="3" id="KW-0812">Transmembrane</keyword>
<feature type="coiled-coil region" evidence="8">
    <location>
        <begin position="274"/>
        <end position="308"/>
    </location>
</feature>
<keyword evidence="2" id="KW-1003">Cell membrane</keyword>
<evidence type="ECO:0000256" key="7">
    <source>
        <dbReference type="ARBA" id="ARBA00038080"/>
    </source>
</evidence>
<organism evidence="10 11">
    <name type="scientific">Iris pallida</name>
    <name type="common">Sweet iris</name>
    <dbReference type="NCBI Taxonomy" id="29817"/>
    <lineage>
        <taxon>Eukaryota</taxon>
        <taxon>Viridiplantae</taxon>
        <taxon>Streptophyta</taxon>
        <taxon>Embryophyta</taxon>
        <taxon>Tracheophyta</taxon>
        <taxon>Spermatophyta</taxon>
        <taxon>Magnoliopsida</taxon>
        <taxon>Liliopsida</taxon>
        <taxon>Asparagales</taxon>
        <taxon>Iridaceae</taxon>
        <taxon>Iridoideae</taxon>
        <taxon>Irideae</taxon>
        <taxon>Iris</taxon>
    </lineage>
</organism>
<keyword evidence="4" id="KW-1133">Transmembrane helix</keyword>
<keyword evidence="5 8" id="KW-0175">Coiled coil</keyword>
<evidence type="ECO:0000256" key="4">
    <source>
        <dbReference type="ARBA" id="ARBA00022989"/>
    </source>
</evidence>
<evidence type="ECO:0000256" key="3">
    <source>
        <dbReference type="ARBA" id="ARBA00022692"/>
    </source>
</evidence>
<dbReference type="PANTHER" id="PTHR32219">
    <property type="entry name" value="RNA-BINDING PROTEIN YLMH-RELATED"/>
    <property type="match status" value="1"/>
</dbReference>
<keyword evidence="6" id="KW-0472">Membrane</keyword>
<evidence type="ECO:0000256" key="5">
    <source>
        <dbReference type="ARBA" id="ARBA00023054"/>
    </source>
</evidence>
<reference evidence="10" key="2">
    <citation type="submission" date="2023-04" db="EMBL/GenBank/DDBJ databases">
        <authorList>
            <person name="Bruccoleri R.E."/>
            <person name="Oakeley E.J."/>
            <person name="Faust A.-M."/>
            <person name="Dessus-Babus S."/>
            <person name="Altorfer M."/>
            <person name="Burckhardt D."/>
            <person name="Oertli M."/>
            <person name="Naumann U."/>
            <person name="Petersen F."/>
            <person name="Wong J."/>
        </authorList>
    </citation>
    <scope>NUCLEOTIDE SEQUENCE</scope>
    <source>
        <strain evidence="10">GSM-AAB239-AS_SAM_17_03QT</strain>
        <tissue evidence="10">Leaf</tissue>
    </source>
</reference>
<dbReference type="InterPro" id="IPR055282">
    <property type="entry name" value="PPI1-4"/>
</dbReference>
<feature type="compositionally biased region" description="Basic and acidic residues" evidence="9">
    <location>
        <begin position="28"/>
        <end position="48"/>
    </location>
</feature>
<evidence type="ECO:0000313" key="10">
    <source>
        <dbReference type="EMBL" id="KAJ6830945.1"/>
    </source>
</evidence>